<dbReference type="RefSeq" id="WP_046835508.1">
    <property type="nucleotide sequence ID" value="NZ_CP020351.1"/>
</dbReference>
<accession>A0AB37R791</accession>
<dbReference type="AlphaFoldDB" id="A0AB37R791"/>
<comment type="caution">
    <text evidence="1">The sequence shown here is derived from an EMBL/GenBank/DDBJ whole genome shotgun (WGS) entry which is preliminary data.</text>
</comment>
<dbReference type="Proteomes" id="UP000271817">
    <property type="component" value="Unassembled WGS sequence"/>
</dbReference>
<evidence type="ECO:0000313" key="2">
    <source>
        <dbReference type="Proteomes" id="UP000271817"/>
    </source>
</evidence>
<sequence>MQTTQTNRTNFEAGFALLKIPFASETHAAPNPGSADMFKRASVLTESNTKYAAKCEELRKA</sequence>
<organism evidence="1 2">
    <name type="scientific">Pseudomonas amygdali pv. lachrymans</name>
    <name type="common">Pseudomonas syringae pv. lachrymans</name>
    <dbReference type="NCBI Taxonomy" id="53707"/>
    <lineage>
        <taxon>Bacteria</taxon>
        <taxon>Pseudomonadati</taxon>
        <taxon>Pseudomonadota</taxon>
        <taxon>Gammaproteobacteria</taxon>
        <taxon>Pseudomonadales</taxon>
        <taxon>Pseudomonadaceae</taxon>
        <taxon>Pseudomonas</taxon>
        <taxon>Pseudomonas amygdali</taxon>
    </lineage>
</organism>
<dbReference type="EMBL" id="RBTW01000147">
    <property type="protein sequence ID" value="RMU19702.1"/>
    <property type="molecule type" value="Genomic_DNA"/>
</dbReference>
<gene>
    <name evidence="1" type="ORF">ALP33_200217</name>
</gene>
<proteinExistence type="predicted"/>
<evidence type="ECO:0000313" key="1">
    <source>
        <dbReference type="EMBL" id="RMU19702.1"/>
    </source>
</evidence>
<protein>
    <submittedName>
        <fullName evidence="1">Uncharacterized protein</fullName>
    </submittedName>
</protein>
<name>A0AB37R791_PSEAV</name>
<reference evidence="1 2" key="1">
    <citation type="submission" date="2018-08" db="EMBL/GenBank/DDBJ databases">
        <title>Recombination of ecologically and evolutionarily significant loci maintains genetic cohesion in the Pseudomonas syringae species complex.</title>
        <authorList>
            <person name="Dillon M."/>
            <person name="Thakur S."/>
            <person name="Almeida R.N.D."/>
            <person name="Weir B.S."/>
            <person name="Guttman D.S."/>
        </authorList>
    </citation>
    <scope>NUCLEOTIDE SEQUENCE [LARGE SCALE GENOMIC DNA]</scope>
    <source>
        <strain evidence="1 2">ICMP 3402</strain>
    </source>
</reference>